<dbReference type="InterPro" id="IPR023299">
    <property type="entry name" value="ATPase_P-typ_cyto_dom_N"/>
</dbReference>
<keyword evidence="16 23" id="KW-0472">Membrane</keyword>
<dbReference type="GO" id="GO:0005524">
    <property type="term" value="F:ATP binding"/>
    <property type="evidence" value="ECO:0007669"/>
    <property type="project" value="UniProtKB-KW"/>
</dbReference>
<evidence type="ECO:0000256" key="17">
    <source>
        <dbReference type="ARBA" id="ARBA00023201"/>
    </source>
</evidence>
<dbReference type="InterPro" id="IPR006068">
    <property type="entry name" value="ATPase_P-typ_cation-transptr_C"/>
</dbReference>
<dbReference type="SUPFAM" id="SSF81660">
    <property type="entry name" value="Metal cation-transporting ATPase, ATP-binding domain N"/>
    <property type="match status" value="1"/>
</dbReference>
<reference evidence="25 26" key="1">
    <citation type="journal article" date="2014" name="BMC Genomics">
        <title>Comparative genome sequencing reveals chemotype-specific gene clusters in the toxigenic black mold Stachybotrys.</title>
        <authorList>
            <person name="Semeiks J."/>
            <person name="Borek D."/>
            <person name="Otwinowski Z."/>
            <person name="Grishin N.V."/>
        </authorList>
    </citation>
    <scope>NUCLEOTIDE SEQUENCE [LARGE SCALE GENOMIC DNA]</scope>
    <source>
        <strain evidence="26">CBS 109288 / IBT 7711</strain>
    </source>
</reference>
<dbReference type="GO" id="GO:0016887">
    <property type="term" value="F:ATP hydrolysis activity"/>
    <property type="evidence" value="ECO:0007669"/>
    <property type="project" value="InterPro"/>
</dbReference>
<dbReference type="FunFam" id="3.40.50.1000:FF:000047">
    <property type="entry name" value="Sodium P-type ATPase"/>
    <property type="match status" value="1"/>
</dbReference>
<dbReference type="InterPro" id="IPR001757">
    <property type="entry name" value="P_typ_ATPase"/>
</dbReference>
<dbReference type="SUPFAM" id="SSF81665">
    <property type="entry name" value="Calcium ATPase, transmembrane domain M"/>
    <property type="match status" value="1"/>
</dbReference>
<dbReference type="InterPro" id="IPR023298">
    <property type="entry name" value="ATPase_P-typ_TM_dom_sf"/>
</dbReference>
<dbReference type="Proteomes" id="UP000028045">
    <property type="component" value="Unassembled WGS sequence"/>
</dbReference>
<evidence type="ECO:0000256" key="18">
    <source>
        <dbReference type="ARBA" id="ARBA00035017"/>
    </source>
</evidence>
<dbReference type="PANTHER" id="PTHR42861">
    <property type="entry name" value="CALCIUM-TRANSPORTING ATPASE"/>
    <property type="match status" value="1"/>
</dbReference>
<dbReference type="GO" id="GO:0008554">
    <property type="term" value="F:P-type sodium transporter activity"/>
    <property type="evidence" value="ECO:0007669"/>
    <property type="project" value="UniProtKB-EC"/>
</dbReference>
<evidence type="ECO:0000256" key="13">
    <source>
        <dbReference type="ARBA" id="ARBA00022989"/>
    </source>
</evidence>
<dbReference type="FunFam" id="3.40.1110.10:FF:000039">
    <property type="entry name" value="Sodium P-type ATPase"/>
    <property type="match status" value="1"/>
</dbReference>
<keyword evidence="12" id="KW-1278">Translocase</keyword>
<dbReference type="Gene3D" id="1.20.1110.10">
    <property type="entry name" value="Calcium-transporting ATPase, transmembrane domain"/>
    <property type="match status" value="2"/>
</dbReference>
<evidence type="ECO:0000256" key="10">
    <source>
        <dbReference type="ARBA" id="ARBA00022842"/>
    </source>
</evidence>
<dbReference type="AlphaFoldDB" id="A0A084AWP0"/>
<feature type="region of interest" description="Disordered" evidence="22">
    <location>
        <begin position="422"/>
        <end position="441"/>
    </location>
</feature>
<feature type="transmembrane region" description="Helical" evidence="23">
    <location>
        <begin position="331"/>
        <end position="362"/>
    </location>
</feature>
<keyword evidence="26" id="KW-1185">Reference proteome</keyword>
<evidence type="ECO:0000256" key="6">
    <source>
        <dbReference type="ARBA" id="ARBA00022692"/>
    </source>
</evidence>
<dbReference type="GO" id="GO:0005886">
    <property type="term" value="C:plasma membrane"/>
    <property type="evidence" value="ECO:0007669"/>
    <property type="project" value="UniProtKB-SubCell"/>
</dbReference>
<name>A0A084AWP0_STACB</name>
<dbReference type="FunFam" id="3.40.50.1000:FF:000001">
    <property type="entry name" value="Phospholipid-transporting ATPase IC"/>
    <property type="match status" value="1"/>
</dbReference>
<evidence type="ECO:0000256" key="22">
    <source>
        <dbReference type="SAM" id="MobiDB-lite"/>
    </source>
</evidence>
<evidence type="ECO:0000256" key="1">
    <source>
        <dbReference type="ARBA" id="ARBA00001946"/>
    </source>
</evidence>
<evidence type="ECO:0000256" key="4">
    <source>
        <dbReference type="ARBA" id="ARBA00022475"/>
    </source>
</evidence>
<dbReference type="InterPro" id="IPR018303">
    <property type="entry name" value="ATPase_P-typ_P_site"/>
</dbReference>
<evidence type="ECO:0000256" key="11">
    <source>
        <dbReference type="ARBA" id="ARBA00022958"/>
    </source>
</evidence>
<dbReference type="Pfam" id="PF13246">
    <property type="entry name" value="Cation_ATPase"/>
    <property type="match status" value="1"/>
</dbReference>
<evidence type="ECO:0000256" key="16">
    <source>
        <dbReference type="ARBA" id="ARBA00023136"/>
    </source>
</evidence>
<dbReference type="InterPro" id="IPR004014">
    <property type="entry name" value="ATPase_P-typ_cation-transptr_N"/>
</dbReference>
<evidence type="ECO:0000256" key="2">
    <source>
        <dbReference type="ARBA" id="ARBA00004651"/>
    </source>
</evidence>
<dbReference type="OrthoDB" id="3352408at2759"/>
<comment type="similarity">
    <text evidence="18">Belongs to the cation transport ATPase (P-type) (TC 3.A.3) family. Type IID subfamily.</text>
</comment>
<keyword evidence="4" id="KW-1003">Cell membrane</keyword>
<dbReference type="Pfam" id="PF00122">
    <property type="entry name" value="E1-E2_ATPase"/>
    <property type="match status" value="1"/>
</dbReference>
<keyword evidence="8" id="KW-0547">Nucleotide-binding</keyword>
<evidence type="ECO:0000256" key="3">
    <source>
        <dbReference type="ARBA" id="ARBA00022448"/>
    </source>
</evidence>
<keyword evidence="11" id="KW-0630">Potassium</keyword>
<evidence type="ECO:0000256" key="9">
    <source>
        <dbReference type="ARBA" id="ARBA00022840"/>
    </source>
</evidence>
<dbReference type="Gene3D" id="3.40.1110.10">
    <property type="entry name" value="Calcium-transporting ATPase, cytoplasmic domain N"/>
    <property type="match status" value="1"/>
</dbReference>
<dbReference type="InterPro" id="IPR036412">
    <property type="entry name" value="HAD-like_sf"/>
</dbReference>
<evidence type="ECO:0000256" key="8">
    <source>
        <dbReference type="ARBA" id="ARBA00022741"/>
    </source>
</evidence>
<evidence type="ECO:0000256" key="20">
    <source>
        <dbReference type="ARBA" id="ARBA00048599"/>
    </source>
</evidence>
<dbReference type="HOGENOM" id="CLU_002360_3_3_1"/>
<dbReference type="Pfam" id="PF00689">
    <property type="entry name" value="Cation_ATPase_C"/>
    <property type="match status" value="1"/>
</dbReference>
<comment type="catalytic activity">
    <reaction evidence="21">
        <text>Na(+)(in) + ATP + H2O = Na(+)(out) + ADP + phosphate + H(+)</text>
        <dbReference type="Rhea" id="RHEA:14633"/>
        <dbReference type="ChEBI" id="CHEBI:15377"/>
        <dbReference type="ChEBI" id="CHEBI:15378"/>
        <dbReference type="ChEBI" id="CHEBI:29101"/>
        <dbReference type="ChEBI" id="CHEBI:30616"/>
        <dbReference type="ChEBI" id="CHEBI:43474"/>
        <dbReference type="ChEBI" id="CHEBI:456216"/>
        <dbReference type="EC" id="7.2.2.3"/>
    </reaction>
    <physiologicalReaction direction="left-to-right" evidence="21">
        <dbReference type="Rhea" id="RHEA:14634"/>
    </physiologicalReaction>
</comment>
<keyword evidence="3" id="KW-0813">Transport</keyword>
<comment type="cofactor">
    <cofactor evidence="1">
        <name>Mg(2+)</name>
        <dbReference type="ChEBI" id="CHEBI:18420"/>
    </cofactor>
</comment>
<dbReference type="SFLD" id="SFLDG00002">
    <property type="entry name" value="C1.7:_P-type_atpase_like"/>
    <property type="match status" value="1"/>
</dbReference>
<feature type="transmembrane region" description="Helical" evidence="23">
    <location>
        <begin position="881"/>
        <end position="904"/>
    </location>
</feature>
<feature type="transmembrane region" description="Helical" evidence="23">
    <location>
        <begin position="826"/>
        <end position="846"/>
    </location>
</feature>
<evidence type="ECO:0000256" key="21">
    <source>
        <dbReference type="ARBA" id="ARBA00049499"/>
    </source>
</evidence>
<accession>A0A084AWP0</accession>
<evidence type="ECO:0000256" key="14">
    <source>
        <dbReference type="ARBA" id="ARBA00023053"/>
    </source>
</evidence>
<organism evidence="25 26">
    <name type="scientific">Stachybotrys chartarum (strain CBS 109288 / IBT 7711)</name>
    <name type="common">Toxic black mold</name>
    <name type="synonym">Stilbospora chartarum</name>
    <dbReference type="NCBI Taxonomy" id="1280523"/>
    <lineage>
        <taxon>Eukaryota</taxon>
        <taxon>Fungi</taxon>
        <taxon>Dikarya</taxon>
        <taxon>Ascomycota</taxon>
        <taxon>Pezizomycotina</taxon>
        <taxon>Sordariomycetes</taxon>
        <taxon>Hypocreomycetidae</taxon>
        <taxon>Hypocreales</taxon>
        <taxon>Stachybotryaceae</taxon>
        <taxon>Stachybotrys</taxon>
    </lineage>
</organism>
<keyword evidence="14" id="KW-0915">Sodium</keyword>
<feature type="transmembrane region" description="Helical" evidence="23">
    <location>
        <begin position="75"/>
        <end position="94"/>
    </location>
</feature>
<dbReference type="InterPro" id="IPR059000">
    <property type="entry name" value="ATPase_P-type_domA"/>
</dbReference>
<gene>
    <name evidence="25" type="ORF">S7711_03203</name>
</gene>
<feature type="compositionally biased region" description="Basic and acidic residues" evidence="22">
    <location>
        <begin position="430"/>
        <end position="441"/>
    </location>
</feature>
<dbReference type="SMART" id="SM00831">
    <property type="entry name" value="Cation_ATPase_N"/>
    <property type="match status" value="1"/>
</dbReference>
<dbReference type="NCBIfam" id="TIGR01523">
    <property type="entry name" value="ATPase-IID_K-Na"/>
    <property type="match status" value="1"/>
</dbReference>
<keyword evidence="6 23" id="KW-0812">Transmembrane</keyword>
<comment type="catalytic activity">
    <reaction evidence="20">
        <text>K(+)(in) + ATP + H2O = K(+)(out) + ADP + phosphate + H(+)</text>
        <dbReference type="Rhea" id="RHEA:75815"/>
        <dbReference type="ChEBI" id="CHEBI:15377"/>
        <dbReference type="ChEBI" id="CHEBI:15378"/>
        <dbReference type="ChEBI" id="CHEBI:29103"/>
        <dbReference type="ChEBI" id="CHEBI:30616"/>
        <dbReference type="ChEBI" id="CHEBI:43474"/>
        <dbReference type="ChEBI" id="CHEBI:456216"/>
    </reaction>
</comment>
<feature type="transmembrane region" description="Helical" evidence="23">
    <location>
        <begin position="799"/>
        <end position="820"/>
    </location>
</feature>
<dbReference type="GO" id="GO:0006813">
    <property type="term" value="P:potassium ion transport"/>
    <property type="evidence" value="ECO:0007669"/>
    <property type="project" value="UniProtKB-KW"/>
</dbReference>
<feature type="transmembrane region" description="Helical" evidence="23">
    <location>
        <begin position="924"/>
        <end position="943"/>
    </location>
</feature>
<dbReference type="SUPFAM" id="SSF56784">
    <property type="entry name" value="HAD-like"/>
    <property type="match status" value="1"/>
</dbReference>
<keyword evidence="7" id="KW-0479">Metal-binding</keyword>
<dbReference type="SUPFAM" id="SSF81653">
    <property type="entry name" value="Calcium ATPase, transduction domain A"/>
    <property type="match status" value="1"/>
</dbReference>
<dbReference type="InterPro" id="IPR006414">
    <property type="entry name" value="P-type_ATPase_IID"/>
</dbReference>
<evidence type="ECO:0000256" key="19">
    <source>
        <dbReference type="ARBA" id="ARBA00035029"/>
    </source>
</evidence>
<keyword evidence="15" id="KW-0406">Ion transport</keyword>
<keyword evidence="10" id="KW-0460">Magnesium</keyword>
<evidence type="ECO:0000256" key="15">
    <source>
        <dbReference type="ARBA" id="ARBA00023065"/>
    </source>
</evidence>
<sequence>MVSNQQRLEAAEGHVSGQANKPLSNTAHALTSQQVVQELSTDATRGLSSEEAARLLGEYGANDLGKEKGISPIRIFISQIANAMTFILILALAASLAIQAWIEGGVLAFLILMNVVIGTQQDIAAARTIANLNSLSSPTAQVIRDGNSSEVDAATLVPGDIIELRTGDSVPADARLLDCVNLEADEAALTGESVPVRKEPDSVFADGDVGPGDRLNVVYSSTVVTKGRGRAVVFATGMFTEIGAIAAALRAEGGAKRKVQRDENGKASAGAWAKYGLGFSWDYIGKFLGVTVGTPLQRKLSKLFLIIFGIAVVCAIIVLAANEFVSRNDVIIYAITIAVATLPVTLVLVLTIAMAAGAKVMVERNVLVRNMRSLEALGGVTNICSDKTGTLTQGKMVARMAWLPNYGTYTVNVGSEPYNPTEGEIEFSESEPKDLQQGEGNRKVTALEEGAKQSPLLAFLDVANMANLATVWRGEADEGGVEWKAQGEPTEIAIQVLAARFGRNSTVNPSFEKSRWNHLTEFPFDSAIKKMSVMCESSGSGQVSIFTKGAVERIIDSCTELAGVDGAIPMTKETKNQILSNMESLARRGFRVLALANRATVMSLDQFKAITGDLNREEYERDLTFLGLVGIYDPPRPETRPSVLKCHQAGIGVHMLTGDHPETAKTIATEVGILPKRPELLRRDIADSIAMTAAEFDKLTDDEIDRLPELPLVVARCAPSTKVRMIDALHRRGRFVAMTGDGVNDSPSLHRADIGIAMGLNGSDVAKSASDIILSDDNFASILNAVEEGRRIFDNIQKFMLHVLALNVGFVIALLVGLVYKDGENISIFQVTPIEILFMLLVAGAFTETGLAFETASPDILNRPPQSLKAGVFTPEFIVDLLVYGALLAVSIVAAFIAVQFGFFNGGFGRECNLSYSDSCEQVFRARSTCFITMMWTFLFFAWELIDSRRSFFDGIFSNTKAWGNRLWKNKFLFWSVFGGFIICIPTLYIPVLNHDVFLHTGIDQEWGVVFAVTIFFVLAAEGYKWGKRTFLRRRNLMARRGEDLDEENLEARAFQKYYDSSENSSESEK</sequence>
<evidence type="ECO:0000256" key="7">
    <source>
        <dbReference type="ARBA" id="ARBA00022723"/>
    </source>
</evidence>
<dbReference type="InterPro" id="IPR008250">
    <property type="entry name" value="ATPase_P-typ_transduc_dom_A_sf"/>
</dbReference>
<feature type="transmembrane region" description="Helical" evidence="23">
    <location>
        <begin position="1007"/>
        <end position="1027"/>
    </location>
</feature>
<dbReference type="InterPro" id="IPR044492">
    <property type="entry name" value="P_typ_ATPase_HD_dom"/>
</dbReference>
<feature type="transmembrane region" description="Helical" evidence="23">
    <location>
        <begin position="972"/>
        <end position="992"/>
    </location>
</feature>
<dbReference type="SFLD" id="SFLDS00003">
    <property type="entry name" value="Haloacid_Dehalogenase"/>
    <property type="match status" value="1"/>
</dbReference>
<feature type="transmembrane region" description="Helical" evidence="23">
    <location>
        <begin position="100"/>
        <end position="117"/>
    </location>
</feature>
<keyword evidence="17" id="KW-0739">Sodium transport</keyword>
<proteinExistence type="inferred from homology"/>
<keyword evidence="9" id="KW-0067">ATP-binding</keyword>
<dbReference type="Pfam" id="PF00690">
    <property type="entry name" value="Cation_ATPase_N"/>
    <property type="match status" value="1"/>
</dbReference>
<evidence type="ECO:0000313" key="25">
    <source>
        <dbReference type="EMBL" id="KEY69719.1"/>
    </source>
</evidence>
<dbReference type="NCBIfam" id="TIGR01494">
    <property type="entry name" value="ATPase_P-type"/>
    <property type="match status" value="2"/>
</dbReference>
<comment type="subcellular location">
    <subcellularLocation>
        <location evidence="2">Cell membrane</location>
        <topology evidence="2">Multi-pass membrane protein</topology>
    </subcellularLocation>
</comment>
<dbReference type="PROSITE" id="PS00154">
    <property type="entry name" value="ATPASE_E1_E2"/>
    <property type="match status" value="1"/>
</dbReference>
<feature type="domain" description="Cation-transporting P-type ATPase N-terminal" evidence="24">
    <location>
        <begin position="26"/>
        <end position="100"/>
    </location>
</feature>
<evidence type="ECO:0000256" key="12">
    <source>
        <dbReference type="ARBA" id="ARBA00022967"/>
    </source>
</evidence>
<dbReference type="Gene3D" id="2.70.150.10">
    <property type="entry name" value="Calcium-transporting ATPase, cytoplasmic transduction domain A"/>
    <property type="match status" value="1"/>
</dbReference>
<keyword evidence="13 23" id="KW-1133">Transmembrane helix</keyword>
<protein>
    <recommendedName>
        <fullName evidence="19">P-type Na(+) transporter</fullName>
        <ecNumber evidence="19">7.2.2.3</ecNumber>
    </recommendedName>
</protein>
<dbReference type="GO" id="GO:0046872">
    <property type="term" value="F:metal ion binding"/>
    <property type="evidence" value="ECO:0007669"/>
    <property type="project" value="UniProtKB-KW"/>
</dbReference>
<keyword evidence="5" id="KW-0633">Potassium transport</keyword>
<dbReference type="EMBL" id="KL648516">
    <property type="protein sequence ID" value="KEY69719.1"/>
    <property type="molecule type" value="Genomic_DNA"/>
</dbReference>
<evidence type="ECO:0000256" key="23">
    <source>
        <dbReference type="SAM" id="Phobius"/>
    </source>
</evidence>
<evidence type="ECO:0000256" key="5">
    <source>
        <dbReference type="ARBA" id="ARBA00022538"/>
    </source>
</evidence>
<evidence type="ECO:0000313" key="26">
    <source>
        <dbReference type="Proteomes" id="UP000028045"/>
    </source>
</evidence>
<feature type="transmembrane region" description="Helical" evidence="23">
    <location>
        <begin position="303"/>
        <end position="325"/>
    </location>
</feature>
<dbReference type="SFLD" id="SFLDF00027">
    <property type="entry name" value="p-type_atpase"/>
    <property type="match status" value="1"/>
</dbReference>
<dbReference type="PRINTS" id="PR00119">
    <property type="entry name" value="CATATPASE"/>
</dbReference>
<evidence type="ECO:0000259" key="24">
    <source>
        <dbReference type="SMART" id="SM00831"/>
    </source>
</evidence>
<dbReference type="EC" id="7.2.2.3" evidence="19"/>